<reference evidence="2" key="1">
    <citation type="journal article" date="2022" name="Mol. Ecol. Resour.">
        <title>The genomes of chicory, endive, great burdock and yacon provide insights into Asteraceae palaeo-polyploidization history and plant inulin production.</title>
        <authorList>
            <person name="Fan W."/>
            <person name="Wang S."/>
            <person name="Wang H."/>
            <person name="Wang A."/>
            <person name="Jiang F."/>
            <person name="Liu H."/>
            <person name="Zhao H."/>
            <person name="Xu D."/>
            <person name="Zhang Y."/>
        </authorList>
    </citation>
    <scope>NUCLEOTIDE SEQUENCE [LARGE SCALE GENOMIC DNA]</scope>
    <source>
        <strain evidence="2">cv. Yunnan</strain>
    </source>
</reference>
<name>A0ACB9HSJ6_9ASTR</name>
<comment type="caution">
    <text evidence="1">The sequence shown here is derived from an EMBL/GenBank/DDBJ whole genome shotgun (WGS) entry which is preliminary data.</text>
</comment>
<dbReference type="Proteomes" id="UP001056120">
    <property type="component" value="Linkage Group LG11"/>
</dbReference>
<sequence>MPPFEALYGRKCNLIAKLESGAGSSNPKGKTPKKAAEKTETFWKSGPSRYAKNLRGFSRASYVNQLQIQGVSNPQLLRKAK</sequence>
<proteinExistence type="predicted"/>
<keyword evidence="2" id="KW-1185">Reference proteome</keyword>
<accession>A0ACB9HSJ6</accession>
<protein>
    <submittedName>
        <fullName evidence="1">Uncharacterized protein</fullName>
    </submittedName>
</protein>
<evidence type="ECO:0000313" key="2">
    <source>
        <dbReference type="Proteomes" id="UP001056120"/>
    </source>
</evidence>
<evidence type="ECO:0000313" key="1">
    <source>
        <dbReference type="EMBL" id="KAI3798286.1"/>
    </source>
</evidence>
<reference evidence="1 2" key="2">
    <citation type="journal article" date="2022" name="Mol. Ecol. Resour.">
        <title>The genomes of chicory, endive, great burdock and yacon provide insights into Asteraceae paleo-polyploidization history and plant inulin production.</title>
        <authorList>
            <person name="Fan W."/>
            <person name="Wang S."/>
            <person name="Wang H."/>
            <person name="Wang A."/>
            <person name="Jiang F."/>
            <person name="Liu H."/>
            <person name="Zhao H."/>
            <person name="Xu D."/>
            <person name="Zhang Y."/>
        </authorList>
    </citation>
    <scope>NUCLEOTIDE SEQUENCE [LARGE SCALE GENOMIC DNA]</scope>
    <source>
        <strain evidence="2">cv. Yunnan</strain>
        <tissue evidence="1">Leaves</tissue>
    </source>
</reference>
<gene>
    <name evidence="1" type="ORF">L1987_33557</name>
</gene>
<dbReference type="EMBL" id="CM042028">
    <property type="protein sequence ID" value="KAI3798286.1"/>
    <property type="molecule type" value="Genomic_DNA"/>
</dbReference>
<organism evidence="1 2">
    <name type="scientific">Smallanthus sonchifolius</name>
    <dbReference type="NCBI Taxonomy" id="185202"/>
    <lineage>
        <taxon>Eukaryota</taxon>
        <taxon>Viridiplantae</taxon>
        <taxon>Streptophyta</taxon>
        <taxon>Embryophyta</taxon>
        <taxon>Tracheophyta</taxon>
        <taxon>Spermatophyta</taxon>
        <taxon>Magnoliopsida</taxon>
        <taxon>eudicotyledons</taxon>
        <taxon>Gunneridae</taxon>
        <taxon>Pentapetalae</taxon>
        <taxon>asterids</taxon>
        <taxon>campanulids</taxon>
        <taxon>Asterales</taxon>
        <taxon>Asteraceae</taxon>
        <taxon>Asteroideae</taxon>
        <taxon>Heliantheae alliance</taxon>
        <taxon>Millerieae</taxon>
        <taxon>Smallanthus</taxon>
    </lineage>
</organism>